<dbReference type="AlphaFoldDB" id="A0A6S7CT19"/>
<dbReference type="PANTHER" id="PTHR30273">
    <property type="entry name" value="PERIPLASMIC SIGNAL SENSOR AND SIGMA FACTOR ACTIVATOR FECR-RELATED"/>
    <property type="match status" value="1"/>
</dbReference>
<protein>
    <submittedName>
        <fullName evidence="3">Protein FecR</fullName>
    </submittedName>
</protein>
<dbReference type="EMBL" id="CADILG010000007">
    <property type="protein sequence ID" value="CAB3845224.1"/>
    <property type="molecule type" value="Genomic_DNA"/>
</dbReference>
<dbReference type="Pfam" id="PF04773">
    <property type="entry name" value="FecR"/>
    <property type="match status" value="1"/>
</dbReference>
<dbReference type="Pfam" id="PF16220">
    <property type="entry name" value="DUF4880"/>
    <property type="match status" value="1"/>
</dbReference>
<accession>A0A6S7CT19</accession>
<dbReference type="PANTHER" id="PTHR30273:SF2">
    <property type="entry name" value="PROTEIN FECR"/>
    <property type="match status" value="1"/>
</dbReference>
<keyword evidence="4" id="KW-1185">Reference proteome</keyword>
<dbReference type="RefSeq" id="WP_175206341.1">
    <property type="nucleotide sequence ID" value="NZ_CADILG010000007.1"/>
</dbReference>
<proteinExistence type="predicted"/>
<organism evidence="3 4">
    <name type="scientific">Achromobacter anxifer</name>
    <dbReference type="NCBI Taxonomy" id="1287737"/>
    <lineage>
        <taxon>Bacteria</taxon>
        <taxon>Pseudomonadati</taxon>
        <taxon>Pseudomonadota</taxon>
        <taxon>Betaproteobacteria</taxon>
        <taxon>Burkholderiales</taxon>
        <taxon>Alcaligenaceae</taxon>
        <taxon>Achromobacter</taxon>
    </lineage>
</organism>
<feature type="domain" description="FecR N-terminal" evidence="2">
    <location>
        <begin position="14"/>
        <end position="55"/>
    </location>
</feature>
<evidence type="ECO:0000313" key="4">
    <source>
        <dbReference type="Proteomes" id="UP000494117"/>
    </source>
</evidence>
<feature type="domain" description="FecR protein" evidence="1">
    <location>
        <begin position="122"/>
        <end position="214"/>
    </location>
</feature>
<dbReference type="InterPro" id="IPR032623">
    <property type="entry name" value="FecR_N"/>
</dbReference>
<dbReference type="InterPro" id="IPR012373">
    <property type="entry name" value="Ferrdict_sens_TM"/>
</dbReference>
<dbReference type="Proteomes" id="UP000494117">
    <property type="component" value="Unassembled WGS sequence"/>
</dbReference>
<dbReference type="Gene3D" id="2.60.120.1440">
    <property type="match status" value="1"/>
</dbReference>
<gene>
    <name evidence="3" type="primary">fecR_2</name>
    <name evidence="3" type="ORF">LMG26858_01416</name>
</gene>
<dbReference type="GO" id="GO:0016989">
    <property type="term" value="F:sigma factor antagonist activity"/>
    <property type="evidence" value="ECO:0007669"/>
    <property type="project" value="TreeGrafter"/>
</dbReference>
<evidence type="ECO:0000313" key="3">
    <source>
        <dbReference type="EMBL" id="CAB3845224.1"/>
    </source>
</evidence>
<evidence type="ECO:0000259" key="2">
    <source>
        <dbReference type="Pfam" id="PF16220"/>
    </source>
</evidence>
<sequence>MSSGAGASADPVVEQAIAWWVRLQSGMEGAAAMRSCEDWLAQDPAHRQAWDRLQRISQDARRVPAALAHSALAHSAPGHAARAAPRPNGRRTVLRGLLLIGGTAVTGWAGYRHAPWQRLAADMSTGVGERLAVAVADGLHITLNSDSAVRLHLRGNARGIDLLRGEILVRTEPRPGLPELRVDTGYGELRAEQARFDLRRTARGARVGVYEGSVVLLREGVATHADAGERLAFGGRGEIHRRASDPDRLAWADGLVVAKDWRLDYFAQYLARQRMGVIRVDPAVAGLRLSGVFPLDDAERALRALEPALPIRVTRHTQYWLQVSAREA</sequence>
<name>A0A6S7CT19_9BURK</name>
<reference evidence="3 4" key="1">
    <citation type="submission" date="2020-04" db="EMBL/GenBank/DDBJ databases">
        <authorList>
            <person name="De Canck E."/>
        </authorList>
    </citation>
    <scope>NUCLEOTIDE SEQUENCE [LARGE SCALE GENOMIC DNA]</scope>
    <source>
        <strain evidence="3 4">LMG 26858</strain>
    </source>
</reference>
<dbReference type="PIRSF" id="PIRSF018266">
    <property type="entry name" value="FecR"/>
    <property type="match status" value="1"/>
</dbReference>
<dbReference type="InterPro" id="IPR006860">
    <property type="entry name" value="FecR"/>
</dbReference>
<evidence type="ECO:0000259" key="1">
    <source>
        <dbReference type="Pfam" id="PF04773"/>
    </source>
</evidence>